<sequence>MEETKGNLVREILQHPARLFMLLLLPLAGWVLVDPPTMLSAQQGQVLAIVILTLGLLVTSVLPGYMTALLFFLAAILLEVGTPAEIFSGFYSAAFWLIVAGMVIGMAIKSTGLGDRVAALLGKHLEHSYAWLIGGLMLTCTLLGFLMPSSMGRAVMMIPIGIALAERCGFASGSKGRTGIALAVAFGCHMPTFAILPANIPNVVLIGAAETIYDLHFSYTHYLLLHFPVLGALKAVLIAWLIMRLFPDQPKVNSSTVTGDQCDPDQLRGQKKLGIVLLITLGFWITDSLHGISPAWIGLAATCFLLLPRVGLVDSQRFSAGMDMTLLLFIAGVLGLGRLVASSGLGSVLAMQMEQWLPLEQGADFINFVSLSLMSVVAALGVTLPGVPAVLTPMAADLAAQTGWSVESVLMTQVLGFSTILFPYQSGPLLVSMQLAKEPLGHLLRVTIPLTLITLLVLMPLDYLWWLVVGELS</sequence>
<dbReference type="PANTHER" id="PTHR43652:SF2">
    <property type="entry name" value="BASIC AMINO ACID ANTIPORTER YFCC-RELATED"/>
    <property type="match status" value="1"/>
</dbReference>
<evidence type="ECO:0000313" key="7">
    <source>
        <dbReference type="Proteomes" id="UP000629025"/>
    </source>
</evidence>
<name>A0ABQ1JVV9_9GAMM</name>
<feature type="transmembrane region" description="Helical" evidence="5">
    <location>
        <begin position="12"/>
        <end position="33"/>
    </location>
</feature>
<feature type="transmembrane region" description="Helical" evidence="5">
    <location>
        <begin position="403"/>
        <end position="424"/>
    </location>
</feature>
<dbReference type="RefSeq" id="WP_188745226.1">
    <property type="nucleotide sequence ID" value="NZ_BMIJ01000001.1"/>
</dbReference>
<comment type="caution">
    <text evidence="6">The sequence shown here is derived from an EMBL/GenBank/DDBJ whole genome shotgun (WGS) entry which is preliminary data.</text>
</comment>
<dbReference type="Pfam" id="PF00939">
    <property type="entry name" value="Na_sulph_symp"/>
    <property type="match status" value="1"/>
</dbReference>
<evidence type="ECO:0000256" key="5">
    <source>
        <dbReference type="SAM" id="Phobius"/>
    </source>
</evidence>
<evidence type="ECO:0000313" key="6">
    <source>
        <dbReference type="EMBL" id="GGB79800.1"/>
    </source>
</evidence>
<evidence type="ECO:0000256" key="4">
    <source>
        <dbReference type="ARBA" id="ARBA00023136"/>
    </source>
</evidence>
<evidence type="ECO:0000256" key="1">
    <source>
        <dbReference type="ARBA" id="ARBA00004141"/>
    </source>
</evidence>
<protein>
    <submittedName>
        <fullName evidence="6">Citrate transporter</fullName>
    </submittedName>
</protein>
<keyword evidence="2 5" id="KW-0812">Transmembrane</keyword>
<dbReference type="Proteomes" id="UP000629025">
    <property type="component" value="Unassembled WGS sequence"/>
</dbReference>
<proteinExistence type="predicted"/>
<evidence type="ECO:0000256" key="2">
    <source>
        <dbReference type="ARBA" id="ARBA00022692"/>
    </source>
</evidence>
<organism evidence="6 7">
    <name type="scientific">Marinobacterium zhoushanense</name>
    <dbReference type="NCBI Taxonomy" id="1679163"/>
    <lineage>
        <taxon>Bacteria</taxon>
        <taxon>Pseudomonadati</taxon>
        <taxon>Pseudomonadota</taxon>
        <taxon>Gammaproteobacteria</taxon>
        <taxon>Oceanospirillales</taxon>
        <taxon>Oceanospirillaceae</taxon>
        <taxon>Marinobacterium</taxon>
    </lineage>
</organism>
<feature type="transmembrane region" description="Helical" evidence="5">
    <location>
        <begin position="295"/>
        <end position="312"/>
    </location>
</feature>
<keyword evidence="3 5" id="KW-1133">Transmembrane helix</keyword>
<accession>A0ABQ1JVV9</accession>
<feature type="transmembrane region" description="Helical" evidence="5">
    <location>
        <begin position="45"/>
        <end position="78"/>
    </location>
</feature>
<keyword evidence="4 5" id="KW-0472">Membrane</keyword>
<reference evidence="7" key="1">
    <citation type="journal article" date="2019" name="Int. J. Syst. Evol. Microbiol.">
        <title>The Global Catalogue of Microorganisms (GCM) 10K type strain sequencing project: providing services to taxonomists for standard genome sequencing and annotation.</title>
        <authorList>
            <consortium name="The Broad Institute Genomics Platform"/>
            <consortium name="The Broad Institute Genome Sequencing Center for Infectious Disease"/>
            <person name="Wu L."/>
            <person name="Ma J."/>
        </authorList>
    </citation>
    <scope>NUCLEOTIDE SEQUENCE [LARGE SCALE GENOMIC DNA]</scope>
    <source>
        <strain evidence="7">CGMCC 1.15341</strain>
    </source>
</reference>
<feature type="transmembrane region" description="Helical" evidence="5">
    <location>
        <begin position="324"/>
        <end position="345"/>
    </location>
</feature>
<dbReference type="EMBL" id="BMIJ01000001">
    <property type="protein sequence ID" value="GGB79800.1"/>
    <property type="molecule type" value="Genomic_DNA"/>
</dbReference>
<feature type="transmembrane region" description="Helical" evidence="5">
    <location>
        <begin position="220"/>
        <end position="242"/>
    </location>
</feature>
<feature type="transmembrane region" description="Helical" evidence="5">
    <location>
        <begin position="128"/>
        <end position="147"/>
    </location>
</feature>
<evidence type="ECO:0000256" key="3">
    <source>
        <dbReference type="ARBA" id="ARBA00022989"/>
    </source>
</evidence>
<keyword evidence="7" id="KW-1185">Reference proteome</keyword>
<dbReference type="InterPro" id="IPR051679">
    <property type="entry name" value="DASS-Related_Transporters"/>
</dbReference>
<feature type="transmembrane region" description="Helical" evidence="5">
    <location>
        <begin position="90"/>
        <end position="108"/>
    </location>
</feature>
<feature type="transmembrane region" description="Helical" evidence="5">
    <location>
        <begin position="365"/>
        <end position="391"/>
    </location>
</feature>
<gene>
    <name evidence="6" type="ORF">GCM10011352_01830</name>
</gene>
<comment type="subcellular location">
    <subcellularLocation>
        <location evidence="1">Membrane</location>
        <topology evidence="1">Multi-pass membrane protein</topology>
    </subcellularLocation>
</comment>
<feature type="transmembrane region" description="Helical" evidence="5">
    <location>
        <begin position="444"/>
        <end position="468"/>
    </location>
</feature>
<dbReference type="PANTHER" id="PTHR43652">
    <property type="entry name" value="BASIC AMINO ACID ANTIPORTER YFCC-RELATED"/>
    <property type="match status" value="1"/>
</dbReference>
<dbReference type="InterPro" id="IPR001898">
    <property type="entry name" value="SLC13A/DASS"/>
</dbReference>